<comment type="similarity">
    <text evidence="1">Belongs to the AB hydrolase superfamily.</text>
</comment>
<dbReference type="ESTHER" id="trica-d2a2h1">
    <property type="family name" value="SERHL"/>
</dbReference>
<evidence type="ECO:0000259" key="3">
    <source>
        <dbReference type="Pfam" id="PF00561"/>
    </source>
</evidence>
<reference evidence="4 5" key="2">
    <citation type="journal article" date="2010" name="Nucleic Acids Res.">
        <title>BeetleBase in 2010: revisions to provide comprehensive genomic information for Tribolium castaneum.</title>
        <authorList>
            <person name="Kim H.S."/>
            <person name="Murphy T."/>
            <person name="Xia J."/>
            <person name="Caragea D."/>
            <person name="Park Y."/>
            <person name="Beeman R.W."/>
            <person name="Lorenzen M.D."/>
            <person name="Butcher S."/>
            <person name="Manak J.R."/>
            <person name="Brown S.J."/>
        </authorList>
    </citation>
    <scope>GENOME REANNOTATION</scope>
    <source>
        <strain evidence="4 5">Georgia GA2</strain>
    </source>
</reference>
<dbReference type="Proteomes" id="UP000007266">
    <property type="component" value="Linkage group 4"/>
</dbReference>
<keyword evidence="2 4" id="KW-0378">Hydrolase</keyword>
<dbReference type="InterPro" id="IPR050266">
    <property type="entry name" value="AB_hydrolase_sf"/>
</dbReference>
<sequence length="298" mass="34574">MNTEEITITVPWGHLAAKIWGNKNDPLVLVFHGIMDNAGSFDRLIPLLPKSFCYICFDLPGHGKSSHFPPFFPAYTLNNVLVYKIIVQYFKKEKYTILGHSYGGQIAFLFAQLYPEYVEKLIMLDTIHLFPVHAGQFRQNLRDKMDFCIELDQKIKTGTRPTYTYAEALQKLQDQRANGYISREAAEALLQRAIERTDDGKYAFTVDQRMKQFINPIHDFRYILETLKKFPVTCPVLMVLGRDSELQQMYMKGVTNFFKKYRNIRITYVDGHHDVHNNSPEIVAPHVSKFLVVKKAKL</sequence>
<feature type="domain" description="AB hydrolase-1" evidence="3">
    <location>
        <begin position="26"/>
        <end position="173"/>
    </location>
</feature>
<dbReference type="HOGENOM" id="CLU_020336_8_0_1"/>
<proteinExistence type="inferred from homology"/>
<dbReference type="eggNOG" id="KOG1454">
    <property type="taxonomic scope" value="Eukaryota"/>
</dbReference>
<evidence type="ECO:0000256" key="2">
    <source>
        <dbReference type="ARBA" id="ARBA00022801"/>
    </source>
</evidence>
<gene>
    <name evidence="4" type="primary">AUGUSTUS-3.0.2_07853</name>
    <name evidence="4" type="ORF">TcasGA2_TC007853</name>
</gene>
<dbReference type="InterPro" id="IPR000073">
    <property type="entry name" value="AB_hydrolase_1"/>
</dbReference>
<dbReference type="PRINTS" id="PR00111">
    <property type="entry name" value="ABHYDROLASE"/>
</dbReference>
<dbReference type="GO" id="GO:0016787">
    <property type="term" value="F:hydrolase activity"/>
    <property type="evidence" value="ECO:0000318"/>
    <property type="project" value="GO_Central"/>
</dbReference>
<dbReference type="OrthoDB" id="6431331at2759"/>
<dbReference type="SUPFAM" id="SSF53474">
    <property type="entry name" value="alpha/beta-Hydrolases"/>
    <property type="match status" value="1"/>
</dbReference>
<protein>
    <submittedName>
        <fullName evidence="4">Putative serine hydrolase-like Protein</fullName>
    </submittedName>
</protein>
<dbReference type="Pfam" id="PF00561">
    <property type="entry name" value="Abhydrolase_1"/>
    <property type="match status" value="1"/>
</dbReference>
<keyword evidence="5" id="KW-1185">Reference proteome</keyword>
<dbReference type="PANTHER" id="PTHR43798:SF14">
    <property type="entry name" value="SERINE HYDROLASE-LIKE PROTEIN DDB_G0286239"/>
    <property type="match status" value="1"/>
</dbReference>
<dbReference type="InParanoid" id="D2A2H1"/>
<dbReference type="PANTHER" id="PTHR43798">
    <property type="entry name" value="MONOACYLGLYCEROL LIPASE"/>
    <property type="match status" value="1"/>
</dbReference>
<name>D2A2H1_TRICA</name>
<evidence type="ECO:0000313" key="5">
    <source>
        <dbReference type="Proteomes" id="UP000007266"/>
    </source>
</evidence>
<dbReference type="InterPro" id="IPR029058">
    <property type="entry name" value="AB_hydrolase_fold"/>
</dbReference>
<dbReference type="PhylomeDB" id="D2A2H1"/>
<dbReference type="AlphaFoldDB" id="D2A2H1"/>
<dbReference type="Gene3D" id="3.40.50.1820">
    <property type="entry name" value="alpha/beta hydrolase"/>
    <property type="match status" value="1"/>
</dbReference>
<accession>D2A2H1</accession>
<evidence type="ECO:0000313" key="4">
    <source>
        <dbReference type="EMBL" id="EFA02197.1"/>
    </source>
</evidence>
<dbReference type="OMA" id="DMVICID"/>
<organism evidence="4 5">
    <name type="scientific">Tribolium castaneum</name>
    <name type="common">Red flour beetle</name>
    <dbReference type="NCBI Taxonomy" id="7070"/>
    <lineage>
        <taxon>Eukaryota</taxon>
        <taxon>Metazoa</taxon>
        <taxon>Ecdysozoa</taxon>
        <taxon>Arthropoda</taxon>
        <taxon>Hexapoda</taxon>
        <taxon>Insecta</taxon>
        <taxon>Pterygota</taxon>
        <taxon>Neoptera</taxon>
        <taxon>Endopterygota</taxon>
        <taxon>Coleoptera</taxon>
        <taxon>Polyphaga</taxon>
        <taxon>Cucujiformia</taxon>
        <taxon>Tenebrionidae</taxon>
        <taxon>Tenebrionidae incertae sedis</taxon>
        <taxon>Tribolium</taxon>
    </lineage>
</organism>
<dbReference type="EMBL" id="KQ971338">
    <property type="protein sequence ID" value="EFA02197.1"/>
    <property type="molecule type" value="Genomic_DNA"/>
</dbReference>
<reference evidence="4 5" key="1">
    <citation type="journal article" date="2008" name="Nature">
        <title>The genome of the model beetle and pest Tribolium castaneum.</title>
        <authorList>
            <consortium name="Tribolium Genome Sequencing Consortium"/>
            <person name="Richards S."/>
            <person name="Gibbs R.A."/>
            <person name="Weinstock G.M."/>
            <person name="Brown S.J."/>
            <person name="Denell R."/>
            <person name="Beeman R.W."/>
            <person name="Gibbs R."/>
            <person name="Beeman R.W."/>
            <person name="Brown S.J."/>
            <person name="Bucher G."/>
            <person name="Friedrich M."/>
            <person name="Grimmelikhuijzen C.J."/>
            <person name="Klingler M."/>
            <person name="Lorenzen M."/>
            <person name="Richards S."/>
            <person name="Roth S."/>
            <person name="Schroder R."/>
            <person name="Tautz D."/>
            <person name="Zdobnov E.M."/>
            <person name="Muzny D."/>
            <person name="Gibbs R.A."/>
            <person name="Weinstock G.M."/>
            <person name="Attaway T."/>
            <person name="Bell S."/>
            <person name="Buhay C.J."/>
            <person name="Chandrabose M.N."/>
            <person name="Chavez D."/>
            <person name="Clerk-Blankenburg K.P."/>
            <person name="Cree A."/>
            <person name="Dao M."/>
            <person name="Davis C."/>
            <person name="Chacko J."/>
            <person name="Dinh H."/>
            <person name="Dugan-Rocha S."/>
            <person name="Fowler G."/>
            <person name="Garner T.T."/>
            <person name="Garnes J."/>
            <person name="Gnirke A."/>
            <person name="Hawes A."/>
            <person name="Hernandez J."/>
            <person name="Hines S."/>
            <person name="Holder M."/>
            <person name="Hume J."/>
            <person name="Jhangiani S.N."/>
            <person name="Joshi V."/>
            <person name="Khan Z.M."/>
            <person name="Jackson L."/>
            <person name="Kovar C."/>
            <person name="Kowis A."/>
            <person name="Lee S."/>
            <person name="Lewis L.R."/>
            <person name="Margolis J."/>
            <person name="Morgan M."/>
            <person name="Nazareth L.V."/>
            <person name="Nguyen N."/>
            <person name="Okwuonu G."/>
            <person name="Parker D."/>
            <person name="Richards S."/>
            <person name="Ruiz S.J."/>
            <person name="Santibanez J."/>
            <person name="Savard J."/>
            <person name="Scherer S.E."/>
            <person name="Schneider B."/>
            <person name="Sodergren E."/>
            <person name="Tautz D."/>
            <person name="Vattahil S."/>
            <person name="Villasana D."/>
            <person name="White C.S."/>
            <person name="Wright R."/>
            <person name="Park Y."/>
            <person name="Beeman R.W."/>
            <person name="Lord J."/>
            <person name="Oppert B."/>
            <person name="Lorenzen M."/>
            <person name="Brown S."/>
            <person name="Wang L."/>
            <person name="Savard J."/>
            <person name="Tautz D."/>
            <person name="Richards S."/>
            <person name="Weinstock G."/>
            <person name="Gibbs R.A."/>
            <person name="Liu Y."/>
            <person name="Worley K."/>
            <person name="Weinstock G."/>
            <person name="Elsik C.G."/>
            <person name="Reese J.T."/>
            <person name="Elhaik E."/>
            <person name="Landan G."/>
            <person name="Graur D."/>
            <person name="Arensburger P."/>
            <person name="Atkinson P."/>
            <person name="Beeman R.W."/>
            <person name="Beidler J."/>
            <person name="Brown S.J."/>
            <person name="Demuth J.P."/>
            <person name="Drury D.W."/>
            <person name="Du Y.Z."/>
            <person name="Fujiwara H."/>
            <person name="Lorenzen M."/>
            <person name="Maselli V."/>
            <person name="Osanai M."/>
            <person name="Park Y."/>
            <person name="Robertson H.M."/>
            <person name="Tu Z."/>
            <person name="Wang J.J."/>
            <person name="Wang S."/>
            <person name="Richards S."/>
            <person name="Song H."/>
            <person name="Zhang L."/>
            <person name="Sodergren E."/>
            <person name="Werner D."/>
            <person name="Stanke M."/>
            <person name="Morgenstern B."/>
            <person name="Solovyev V."/>
            <person name="Kosarev P."/>
            <person name="Brown G."/>
            <person name="Chen H.C."/>
            <person name="Ermolaeva O."/>
            <person name="Hlavina W."/>
            <person name="Kapustin Y."/>
            <person name="Kiryutin B."/>
            <person name="Kitts P."/>
            <person name="Maglott D."/>
            <person name="Pruitt K."/>
            <person name="Sapojnikov V."/>
            <person name="Souvorov A."/>
            <person name="Mackey A.J."/>
            <person name="Waterhouse R.M."/>
            <person name="Wyder S."/>
            <person name="Zdobnov E.M."/>
            <person name="Zdobnov E.M."/>
            <person name="Wyder S."/>
            <person name="Kriventseva E.V."/>
            <person name="Kadowaki T."/>
            <person name="Bork P."/>
            <person name="Aranda M."/>
            <person name="Bao R."/>
            <person name="Beermann A."/>
            <person name="Berns N."/>
            <person name="Bolognesi R."/>
            <person name="Bonneton F."/>
            <person name="Bopp D."/>
            <person name="Brown S.J."/>
            <person name="Bucher G."/>
            <person name="Butts T."/>
            <person name="Chaumot A."/>
            <person name="Denell R.E."/>
            <person name="Ferrier D.E."/>
            <person name="Friedrich M."/>
            <person name="Gordon C.M."/>
            <person name="Jindra M."/>
            <person name="Klingler M."/>
            <person name="Lan Q."/>
            <person name="Lattorff H.M."/>
            <person name="Laudet V."/>
            <person name="von Levetsow C."/>
            <person name="Liu Z."/>
            <person name="Lutz R."/>
            <person name="Lynch J.A."/>
            <person name="da Fonseca R.N."/>
            <person name="Posnien N."/>
            <person name="Reuter R."/>
            <person name="Roth S."/>
            <person name="Savard J."/>
            <person name="Schinko J.B."/>
            <person name="Schmitt C."/>
            <person name="Schoppmeier M."/>
            <person name="Schroder R."/>
            <person name="Shippy T.D."/>
            <person name="Simonnet F."/>
            <person name="Marques-Souza H."/>
            <person name="Tautz D."/>
            <person name="Tomoyasu Y."/>
            <person name="Trauner J."/>
            <person name="Van der Zee M."/>
            <person name="Vervoort M."/>
            <person name="Wittkopp N."/>
            <person name="Wimmer E.A."/>
            <person name="Yang X."/>
            <person name="Jones A.K."/>
            <person name="Sattelle D.B."/>
            <person name="Ebert P.R."/>
            <person name="Nelson D."/>
            <person name="Scott J.G."/>
            <person name="Beeman R.W."/>
            <person name="Muthukrishnan S."/>
            <person name="Kramer K.J."/>
            <person name="Arakane Y."/>
            <person name="Beeman R.W."/>
            <person name="Zhu Q."/>
            <person name="Hogenkamp D."/>
            <person name="Dixit R."/>
            <person name="Oppert B."/>
            <person name="Jiang H."/>
            <person name="Zou Z."/>
            <person name="Marshall J."/>
            <person name="Elpidina E."/>
            <person name="Vinokurov K."/>
            <person name="Oppert C."/>
            <person name="Zou Z."/>
            <person name="Evans J."/>
            <person name="Lu Z."/>
            <person name="Zhao P."/>
            <person name="Sumathipala N."/>
            <person name="Altincicek B."/>
            <person name="Vilcinskas A."/>
            <person name="Williams M."/>
            <person name="Hultmark D."/>
            <person name="Hetru C."/>
            <person name="Jiang H."/>
            <person name="Grimmelikhuijzen C.J."/>
            <person name="Hauser F."/>
            <person name="Cazzamali G."/>
            <person name="Williamson M."/>
            <person name="Park Y."/>
            <person name="Li B."/>
            <person name="Tanaka Y."/>
            <person name="Predel R."/>
            <person name="Neupert S."/>
            <person name="Schachtner J."/>
            <person name="Verleyen P."/>
            <person name="Raible F."/>
            <person name="Bork P."/>
            <person name="Friedrich M."/>
            <person name="Walden K.K."/>
            <person name="Robertson H.M."/>
            <person name="Angeli S."/>
            <person name="Foret S."/>
            <person name="Bucher G."/>
            <person name="Schuetz S."/>
            <person name="Maleszka R."/>
            <person name="Wimmer E.A."/>
            <person name="Beeman R.W."/>
            <person name="Lorenzen M."/>
            <person name="Tomoyasu Y."/>
            <person name="Miller S.C."/>
            <person name="Grossmann D."/>
            <person name="Bucher G."/>
        </authorList>
    </citation>
    <scope>NUCLEOTIDE SEQUENCE [LARGE SCALE GENOMIC DNA]</scope>
    <source>
        <strain evidence="4 5">Georgia GA2</strain>
    </source>
</reference>
<dbReference type="KEGG" id="tca:656259"/>
<evidence type="ECO:0000256" key="1">
    <source>
        <dbReference type="ARBA" id="ARBA00008645"/>
    </source>
</evidence>